<reference evidence="1 2" key="1">
    <citation type="journal article" date="2016" name="Nat. Commun.">
        <title>Ectomycorrhizal ecology is imprinted in the genome of the dominant symbiotic fungus Cenococcum geophilum.</title>
        <authorList>
            <consortium name="DOE Joint Genome Institute"/>
            <person name="Peter M."/>
            <person name="Kohler A."/>
            <person name="Ohm R.A."/>
            <person name="Kuo A."/>
            <person name="Krutzmann J."/>
            <person name="Morin E."/>
            <person name="Arend M."/>
            <person name="Barry K.W."/>
            <person name="Binder M."/>
            <person name="Choi C."/>
            <person name="Clum A."/>
            <person name="Copeland A."/>
            <person name="Grisel N."/>
            <person name="Haridas S."/>
            <person name="Kipfer T."/>
            <person name="LaButti K."/>
            <person name="Lindquist E."/>
            <person name="Lipzen A."/>
            <person name="Maire R."/>
            <person name="Meier B."/>
            <person name="Mihaltcheva S."/>
            <person name="Molinier V."/>
            <person name="Murat C."/>
            <person name="Poggeler S."/>
            <person name="Quandt C.A."/>
            <person name="Sperisen C."/>
            <person name="Tritt A."/>
            <person name="Tisserant E."/>
            <person name="Crous P.W."/>
            <person name="Henrissat B."/>
            <person name="Nehls U."/>
            <person name="Egli S."/>
            <person name="Spatafora J.W."/>
            <person name="Grigoriev I.V."/>
            <person name="Martin F.M."/>
        </authorList>
    </citation>
    <scope>NUCLEOTIDE SEQUENCE [LARGE SCALE GENOMIC DNA]</scope>
    <source>
        <strain evidence="1 2">CBS 207.34</strain>
    </source>
</reference>
<gene>
    <name evidence="1" type="ORF">AOQ84DRAFT_440752</name>
</gene>
<evidence type="ECO:0000313" key="2">
    <source>
        <dbReference type="Proteomes" id="UP000250140"/>
    </source>
</evidence>
<keyword evidence="2" id="KW-1185">Reference proteome</keyword>
<accession>A0A8E2JR82</accession>
<dbReference type="Proteomes" id="UP000250140">
    <property type="component" value="Unassembled WGS sequence"/>
</dbReference>
<organism evidence="1 2">
    <name type="scientific">Glonium stellatum</name>
    <dbReference type="NCBI Taxonomy" id="574774"/>
    <lineage>
        <taxon>Eukaryota</taxon>
        <taxon>Fungi</taxon>
        <taxon>Dikarya</taxon>
        <taxon>Ascomycota</taxon>
        <taxon>Pezizomycotina</taxon>
        <taxon>Dothideomycetes</taxon>
        <taxon>Pleosporomycetidae</taxon>
        <taxon>Gloniales</taxon>
        <taxon>Gloniaceae</taxon>
        <taxon>Glonium</taxon>
    </lineage>
</organism>
<name>A0A8E2JR82_9PEZI</name>
<protein>
    <submittedName>
        <fullName evidence="1">Uncharacterized protein</fullName>
    </submittedName>
</protein>
<dbReference type="OrthoDB" id="5335493at2759"/>
<dbReference type="EMBL" id="KV750033">
    <property type="protein sequence ID" value="OCL06569.1"/>
    <property type="molecule type" value="Genomic_DNA"/>
</dbReference>
<dbReference type="AlphaFoldDB" id="A0A8E2JR82"/>
<sequence>MATPHSALLQTPRSCAASPPCGSHYPTYSANIVDLASCPAGISGSNSEQKPTLPAPNFAQVFNLSFIPPPRFSSRRISRRDAIVRHVIPLLKARRIRSFSHYAANMKIKPVTNCALEFLNGQSNIKMYVFQQSGQDSRMVPLRMLKSSHVKRHDDRRSWVEVRTGGIWAELTVWLDGLPVPCQVFNKFNSTLEWKIQRDWWSANGKAFQFLDLPWELREAIYVQIVQPVIYPNYREERVGVQRPDSESRLRGSRWYRTAVIDELPREACVCNSLERSNDFILHHNLRAEVPNVQVLSVQHKHIGAEAARVLWEGTWKCFWDPRNLVGFAGLATTMNFGSDYLLGRWWKRAYGSSNNWLSQCRIQATLAPSLPFSSLRRIILEFSPLEYVNFFAVAVPSFKTAQEDFWGAAEVLKQLPDLQHILLCFGERCINFSDPWNELSLQPSNRYLNGATYSICDRGVLVDWILSYAYGKGYILDIPKVEIGGNIQPWVKEKWEDILRIKRNGAGCRHEVDFDAIERMEGRTVYNYLPLCECEVRCDRMDENRWAHGEPLYPDPVLPQGSWSSPISTEKDFD</sequence>
<proteinExistence type="predicted"/>
<evidence type="ECO:0000313" key="1">
    <source>
        <dbReference type="EMBL" id="OCL06569.1"/>
    </source>
</evidence>